<dbReference type="RefSeq" id="WP_067591500.1">
    <property type="nucleotide sequence ID" value="NZ_LXSL01000014.1"/>
</dbReference>
<keyword evidence="2" id="KW-1185">Reference proteome</keyword>
<reference evidence="2" key="1">
    <citation type="submission" date="2016-05" db="EMBL/GenBank/DDBJ databases">
        <title>Draft genome of Corynebacterium afermentans subsp. afermentans LCDC 88199T.</title>
        <authorList>
            <person name="Bernier A.-M."/>
            <person name="Bernard K."/>
        </authorList>
    </citation>
    <scope>NUCLEOTIDE SEQUENCE [LARGE SCALE GENOMIC DNA]</scope>
    <source>
        <strain evidence="2">NML02-A-017</strain>
    </source>
</reference>
<organism evidence="1 2">
    <name type="scientific">Eikenella longinqua</name>
    <dbReference type="NCBI Taxonomy" id="1795827"/>
    <lineage>
        <taxon>Bacteria</taxon>
        <taxon>Pseudomonadati</taxon>
        <taxon>Pseudomonadota</taxon>
        <taxon>Betaproteobacteria</taxon>
        <taxon>Neisseriales</taxon>
        <taxon>Neisseriaceae</taxon>
        <taxon>Eikenella</taxon>
    </lineage>
</organism>
<evidence type="ECO:0000313" key="2">
    <source>
        <dbReference type="Proteomes" id="UP000077885"/>
    </source>
</evidence>
<sequence>MVQQAGIDFVVAPDYLPDHFSNWYLLSSCLQRETELVIHLQLPSSAAEIQELAEAGKMAMLYANAFDAVALMKDKGYLPLVRLKDKFDEAVVAVSAASEYQKPEDLPADALIKIGPNPDIRCLGLRLLKEAGLEAEGLKIEEAPTFTQAASALIKGDAQAGFFMADTYAHMSKRTLEQLRVLQEGKFEAVTHMVVLHPDFAEQRERLQQAFVEMAGKPAGQTALESLDLPAGFAAVTQEEAEQMVTAAEGGKQDE</sequence>
<protein>
    <submittedName>
        <fullName evidence="1">Phosphate ABC transporter substrate-binding protein</fullName>
    </submittedName>
</protein>
<dbReference type="Proteomes" id="UP000077885">
    <property type="component" value="Unassembled WGS sequence"/>
</dbReference>
<dbReference type="Pfam" id="PF12974">
    <property type="entry name" value="Phosphonate-bd"/>
    <property type="match status" value="1"/>
</dbReference>
<dbReference type="EMBL" id="LXSL01000014">
    <property type="protein sequence ID" value="OAM29376.1"/>
    <property type="molecule type" value="Genomic_DNA"/>
</dbReference>
<dbReference type="STRING" id="1795827.A7P95_03975"/>
<name>A0A1A9RY25_9NEIS</name>
<proteinExistence type="predicted"/>
<dbReference type="AlphaFoldDB" id="A0A1A9RY25"/>
<evidence type="ECO:0000313" key="1">
    <source>
        <dbReference type="EMBL" id="OAM29376.1"/>
    </source>
</evidence>
<dbReference type="Gene3D" id="3.40.190.10">
    <property type="entry name" value="Periplasmic binding protein-like II"/>
    <property type="match status" value="1"/>
</dbReference>
<gene>
    <name evidence="1" type="ORF">A7P95_03975</name>
</gene>
<dbReference type="OrthoDB" id="34246at2"/>
<accession>A0A1A9RY25</accession>
<dbReference type="SUPFAM" id="SSF53850">
    <property type="entry name" value="Periplasmic binding protein-like II"/>
    <property type="match status" value="1"/>
</dbReference>
<comment type="caution">
    <text evidence="1">The sequence shown here is derived from an EMBL/GenBank/DDBJ whole genome shotgun (WGS) entry which is preliminary data.</text>
</comment>